<dbReference type="Pfam" id="PF00069">
    <property type="entry name" value="Pkinase"/>
    <property type="match status" value="1"/>
</dbReference>
<keyword evidence="3" id="KW-0675">Receptor</keyword>
<feature type="region of interest" description="Disordered" evidence="1">
    <location>
        <begin position="183"/>
        <end position="214"/>
    </location>
</feature>
<dbReference type="SMART" id="SM00220">
    <property type="entry name" value="S_TKc"/>
    <property type="match status" value="1"/>
</dbReference>
<dbReference type="EMBL" id="JAGKQH010000020">
    <property type="protein sequence ID" value="KAG6571019.1"/>
    <property type="molecule type" value="Genomic_DNA"/>
</dbReference>
<organism evidence="3 4">
    <name type="scientific">Cucurbita argyrosperma subsp. sororia</name>
    <dbReference type="NCBI Taxonomy" id="37648"/>
    <lineage>
        <taxon>Eukaryota</taxon>
        <taxon>Viridiplantae</taxon>
        <taxon>Streptophyta</taxon>
        <taxon>Embryophyta</taxon>
        <taxon>Tracheophyta</taxon>
        <taxon>Spermatophyta</taxon>
        <taxon>Magnoliopsida</taxon>
        <taxon>eudicotyledons</taxon>
        <taxon>Gunneridae</taxon>
        <taxon>Pentapetalae</taxon>
        <taxon>rosids</taxon>
        <taxon>fabids</taxon>
        <taxon>Cucurbitales</taxon>
        <taxon>Cucurbitaceae</taxon>
        <taxon>Cucurbiteae</taxon>
        <taxon>Cucurbita</taxon>
    </lineage>
</organism>
<dbReference type="GO" id="GO:0005524">
    <property type="term" value="F:ATP binding"/>
    <property type="evidence" value="ECO:0007669"/>
    <property type="project" value="InterPro"/>
</dbReference>
<accession>A0AAV6LVY9</accession>
<dbReference type="FunFam" id="3.30.200.20:FF:000268">
    <property type="entry name" value="probable receptor-like serine/threonine-protein kinase At5g57670"/>
    <property type="match status" value="1"/>
</dbReference>
<feature type="compositionally biased region" description="Polar residues" evidence="1">
    <location>
        <begin position="192"/>
        <end position="201"/>
    </location>
</feature>
<proteinExistence type="predicted"/>
<dbReference type="CDD" id="cd00293">
    <property type="entry name" value="USP-like"/>
    <property type="match status" value="1"/>
</dbReference>
<evidence type="ECO:0000313" key="4">
    <source>
        <dbReference type="Proteomes" id="UP000685013"/>
    </source>
</evidence>
<dbReference type="PANTHER" id="PTHR47987:SF11">
    <property type="entry name" value="RECEPTOR-LIKE CYTOSOLIC SERINE_THREONINE-PROTEIN KINASE RBK1 ISOFORM X1"/>
    <property type="match status" value="1"/>
</dbReference>
<reference evidence="3 4" key="1">
    <citation type="journal article" date="2021" name="Hortic Res">
        <title>The domestication of Cucurbita argyrosperma as revealed by the genome of its wild relative.</title>
        <authorList>
            <person name="Barrera-Redondo J."/>
            <person name="Sanchez-de la Vega G."/>
            <person name="Aguirre-Liguori J.A."/>
            <person name="Castellanos-Morales G."/>
            <person name="Gutierrez-Guerrero Y.T."/>
            <person name="Aguirre-Dugua X."/>
            <person name="Aguirre-Planter E."/>
            <person name="Tenaillon M.I."/>
            <person name="Lira-Saade R."/>
            <person name="Eguiarte L.E."/>
        </authorList>
    </citation>
    <scope>NUCLEOTIDE SEQUENCE [LARGE SCALE GENOMIC DNA]</scope>
    <source>
        <strain evidence="3">JBR-2021</strain>
    </source>
</reference>
<sequence>MLSFVDQPFQVLESEMVEGLKRNEMTVDHEDSEAIEKKKKKNVLVGIRINGNSRDLLNWAIVKVADPGDCVIVIHVCQTSDRASKDKPLFDEFIEGYKRLCDVNKVALIAQISTGSSVKKTLVRQAKSYAAGAVVLGTSKPSNLGGWSSTIRYVVKRLPRTTDVLALNNGKIVFRRSTNDQLPGLNLDPKPSLSQASQSDFDGSETEKSVSYGVGSEDLKDEFHGVVLESKRVCSKQDSPMKKVNSEPGLGWPLLRTSPRIPQTPCVHNMSVVQWVMNLPDRSPFHSLSIKGNDPSRSEISSLSAFSEPPGNLEDLLKTISTSYKWFSPDVLKASTSHFSSENLIGKGGCNRVYKGILPDGKPIAVKVMNFSKQAWNDFSREVDIISSLHHKNITPFLGICIEHDTLISVYDFFSKGSLEENLYDRNKEKGVLSWEVRFEFAIGIAEALNYLHDECPQPVVHRDVKTSNILLTDELEPQLSDFGLATWGPTESSFRIEADVVGTFGYLAPEYFMYGKMSNKIDVYAFGIVLLELLSGRRAISTETSKEQQSLVMWAKPMIESGNVKNIVDPNLEGKFNDEQLQRMVLAATLCITRASRLRPRISQILKILRGESKTETENIHMEDSQSVENGDDEVYPNSSSELHLSLALVGVDDDNDNDGDDSFSSVEQRKRICLEDYLKARWSRSSSFNQLL</sequence>
<dbReference type="Proteomes" id="UP000685013">
    <property type="component" value="Chromosome 20"/>
</dbReference>
<keyword evidence="3" id="KW-0808">Transferase</keyword>
<dbReference type="InterPro" id="IPR046958">
    <property type="entry name" value="RBK1/2/STUNTED"/>
</dbReference>
<dbReference type="InterPro" id="IPR000719">
    <property type="entry name" value="Prot_kinase_dom"/>
</dbReference>
<feature type="region of interest" description="Disordered" evidence="1">
    <location>
        <begin position="618"/>
        <end position="639"/>
    </location>
</feature>
<dbReference type="PROSITE" id="PS50011">
    <property type="entry name" value="PROTEIN_KINASE_DOM"/>
    <property type="match status" value="1"/>
</dbReference>
<dbReference type="Pfam" id="PF00582">
    <property type="entry name" value="Usp"/>
    <property type="match status" value="1"/>
</dbReference>
<dbReference type="InterPro" id="IPR006016">
    <property type="entry name" value="UspA"/>
</dbReference>
<dbReference type="AlphaFoldDB" id="A0AAV6LVY9"/>
<name>A0AAV6LVY9_9ROSI</name>
<protein>
    <submittedName>
        <fullName evidence="3">Receptor-like cytosolic serine/threonine-protein kinase RBK1</fullName>
    </submittedName>
</protein>
<feature type="domain" description="Protein kinase" evidence="2">
    <location>
        <begin position="339"/>
        <end position="603"/>
    </location>
</feature>
<dbReference type="PROSITE" id="PS00108">
    <property type="entry name" value="PROTEIN_KINASE_ST"/>
    <property type="match status" value="1"/>
</dbReference>
<evidence type="ECO:0000259" key="2">
    <source>
        <dbReference type="PROSITE" id="PS50011"/>
    </source>
</evidence>
<gene>
    <name evidence="3" type="primary">RBK1</name>
    <name evidence="3" type="ORF">SDJN03_29934</name>
</gene>
<keyword evidence="3" id="KW-0418">Kinase</keyword>
<feature type="non-terminal residue" evidence="3">
    <location>
        <position position="1"/>
    </location>
</feature>
<dbReference type="PANTHER" id="PTHR47987">
    <property type="entry name" value="OS08G0249100 PROTEIN"/>
    <property type="match status" value="1"/>
</dbReference>
<dbReference type="InterPro" id="IPR008271">
    <property type="entry name" value="Ser/Thr_kinase_AS"/>
</dbReference>
<dbReference type="FunFam" id="1.10.510.10:FF:000284">
    <property type="entry name" value="Putative receptor-like serine/threonine-protein kinase"/>
    <property type="match status" value="1"/>
</dbReference>
<evidence type="ECO:0000313" key="3">
    <source>
        <dbReference type="EMBL" id="KAG6571019.1"/>
    </source>
</evidence>
<evidence type="ECO:0000256" key="1">
    <source>
        <dbReference type="SAM" id="MobiDB-lite"/>
    </source>
</evidence>
<comment type="caution">
    <text evidence="3">The sequence shown here is derived from an EMBL/GenBank/DDBJ whole genome shotgun (WGS) entry which is preliminary data.</text>
</comment>
<keyword evidence="4" id="KW-1185">Reference proteome</keyword>
<dbReference type="GO" id="GO:0004672">
    <property type="term" value="F:protein kinase activity"/>
    <property type="evidence" value="ECO:0007669"/>
    <property type="project" value="InterPro"/>
</dbReference>